<dbReference type="Gene3D" id="1.10.3720.10">
    <property type="entry name" value="MetI-like"/>
    <property type="match status" value="1"/>
</dbReference>
<comment type="caution">
    <text evidence="9">The sequence shown here is derived from an EMBL/GenBank/DDBJ whole genome shotgun (WGS) entry which is preliminary data.</text>
</comment>
<name>A0ABR7YWV4_9PSED</name>
<keyword evidence="4 7" id="KW-0812">Transmembrane</keyword>
<dbReference type="Pfam" id="PF00528">
    <property type="entry name" value="BPD_transp_1"/>
    <property type="match status" value="1"/>
</dbReference>
<keyword evidence="3" id="KW-1003">Cell membrane</keyword>
<feature type="transmembrane region" description="Helical" evidence="7">
    <location>
        <begin position="28"/>
        <end position="50"/>
    </location>
</feature>
<feature type="transmembrane region" description="Helical" evidence="7">
    <location>
        <begin position="211"/>
        <end position="237"/>
    </location>
</feature>
<comment type="subcellular location">
    <subcellularLocation>
        <location evidence="1 7">Cell membrane</location>
        <topology evidence="1 7">Multi-pass membrane protein</topology>
    </subcellularLocation>
</comment>
<keyword evidence="5 7" id="KW-1133">Transmembrane helix</keyword>
<dbReference type="EMBL" id="JAAOCA010000003">
    <property type="protein sequence ID" value="MBD1597668.1"/>
    <property type="molecule type" value="Genomic_DNA"/>
</dbReference>
<dbReference type="InterPro" id="IPR035906">
    <property type="entry name" value="MetI-like_sf"/>
</dbReference>
<feature type="transmembrane region" description="Helical" evidence="7">
    <location>
        <begin position="93"/>
        <end position="117"/>
    </location>
</feature>
<feature type="transmembrane region" description="Helical" evidence="7">
    <location>
        <begin position="257"/>
        <end position="280"/>
    </location>
</feature>
<evidence type="ECO:0000313" key="9">
    <source>
        <dbReference type="EMBL" id="MBD1597668.1"/>
    </source>
</evidence>
<comment type="similarity">
    <text evidence="7">Belongs to the binding-protein-dependent transport system permease family.</text>
</comment>
<dbReference type="InterPro" id="IPR025966">
    <property type="entry name" value="OppC_N"/>
</dbReference>
<dbReference type="CDD" id="cd06261">
    <property type="entry name" value="TM_PBP2"/>
    <property type="match status" value="1"/>
</dbReference>
<keyword evidence="6 7" id="KW-0472">Membrane</keyword>
<dbReference type="PROSITE" id="PS50928">
    <property type="entry name" value="ABC_TM1"/>
    <property type="match status" value="1"/>
</dbReference>
<feature type="transmembrane region" description="Helical" evidence="7">
    <location>
        <begin position="129"/>
        <end position="149"/>
    </location>
</feature>
<dbReference type="Proteomes" id="UP000805841">
    <property type="component" value="Unassembled WGS sequence"/>
</dbReference>
<organism evidence="9 10">
    <name type="scientific">Pseudomonas typographi</name>
    <dbReference type="NCBI Taxonomy" id="2715964"/>
    <lineage>
        <taxon>Bacteria</taxon>
        <taxon>Pseudomonadati</taxon>
        <taxon>Pseudomonadota</taxon>
        <taxon>Gammaproteobacteria</taxon>
        <taxon>Pseudomonadales</taxon>
        <taxon>Pseudomonadaceae</taxon>
        <taxon>Pseudomonas</taxon>
    </lineage>
</organism>
<dbReference type="RefSeq" id="WP_190417194.1">
    <property type="nucleotide sequence ID" value="NZ_JAAOCA010000003.1"/>
</dbReference>
<dbReference type="PANTHER" id="PTHR43386:SF25">
    <property type="entry name" value="PEPTIDE ABC TRANSPORTER PERMEASE PROTEIN"/>
    <property type="match status" value="1"/>
</dbReference>
<dbReference type="InterPro" id="IPR000515">
    <property type="entry name" value="MetI-like"/>
</dbReference>
<evidence type="ECO:0000256" key="6">
    <source>
        <dbReference type="ARBA" id="ARBA00023136"/>
    </source>
</evidence>
<evidence type="ECO:0000256" key="3">
    <source>
        <dbReference type="ARBA" id="ARBA00022475"/>
    </source>
</evidence>
<evidence type="ECO:0000256" key="5">
    <source>
        <dbReference type="ARBA" id="ARBA00022989"/>
    </source>
</evidence>
<evidence type="ECO:0000256" key="1">
    <source>
        <dbReference type="ARBA" id="ARBA00004651"/>
    </source>
</evidence>
<keyword evidence="10" id="KW-1185">Reference proteome</keyword>
<evidence type="ECO:0000259" key="8">
    <source>
        <dbReference type="PROSITE" id="PS50928"/>
    </source>
</evidence>
<dbReference type="PANTHER" id="PTHR43386">
    <property type="entry name" value="OLIGOPEPTIDE TRANSPORT SYSTEM PERMEASE PROTEIN APPC"/>
    <property type="match status" value="1"/>
</dbReference>
<evidence type="ECO:0000313" key="10">
    <source>
        <dbReference type="Proteomes" id="UP000805841"/>
    </source>
</evidence>
<keyword evidence="2 7" id="KW-0813">Transport</keyword>
<dbReference type="Pfam" id="PF12911">
    <property type="entry name" value="OppC_N"/>
    <property type="match status" value="1"/>
</dbReference>
<evidence type="ECO:0000256" key="7">
    <source>
        <dbReference type="RuleBase" id="RU363032"/>
    </source>
</evidence>
<gene>
    <name evidence="9" type="ORF">HAQ05_02930</name>
</gene>
<feature type="domain" description="ABC transmembrane type-1" evidence="8">
    <location>
        <begin position="94"/>
        <end position="280"/>
    </location>
</feature>
<protein>
    <submittedName>
        <fullName evidence="9">ABC transporter permease</fullName>
    </submittedName>
</protein>
<reference evidence="9 10" key="1">
    <citation type="journal article" date="2020" name="Insects">
        <title>Bacteria Belonging to Pseudomonas typographi sp. nov. from the Bark Beetle Ips typographus Have Genomic Potential to Aid in the Host Ecology.</title>
        <authorList>
            <person name="Peral-Aranega E."/>
            <person name="Saati-Santamaria Z."/>
            <person name="Kolarik M."/>
            <person name="Rivas R."/>
            <person name="Garcia-Fraile P."/>
        </authorList>
    </citation>
    <scope>NUCLEOTIDE SEQUENCE [LARGE SCALE GENOMIC DNA]</scope>
    <source>
        <strain evidence="9 10">CA3A</strain>
    </source>
</reference>
<dbReference type="SUPFAM" id="SSF161098">
    <property type="entry name" value="MetI-like"/>
    <property type="match status" value="1"/>
</dbReference>
<dbReference type="InterPro" id="IPR050366">
    <property type="entry name" value="BP-dependent_transpt_permease"/>
</dbReference>
<sequence length="291" mass="30997">MTAPITTTLPVGSTRRPSPWRRLRRNRLACASLVFICLVLVGSALAPWLAPYDPNFSQPRLRLGGLGTPGHWLGLDAQGRDLFSRVLWGGRSALLACLPPVLGAALLALLLGLFAGFRQGRMSALIMRTLDMLLAFPMVLLAIGLATVFGPGLAAVSLTILFSALPYLARVVYAEVKAERDKEYLEAARALGASPRELLVQELLPNVLTGVVVYATTLVGGMLVFLAGLSFMGLGVQPPQADWGRMVSEGATVMLQGHAHVATVPALAIVAVALAFNWLGDGLRDVLDPRD</sequence>
<accession>A0ABR7YWV4</accession>
<evidence type="ECO:0000256" key="2">
    <source>
        <dbReference type="ARBA" id="ARBA00022448"/>
    </source>
</evidence>
<evidence type="ECO:0000256" key="4">
    <source>
        <dbReference type="ARBA" id="ARBA00022692"/>
    </source>
</evidence>
<proteinExistence type="inferred from homology"/>